<evidence type="ECO:0000256" key="4">
    <source>
        <dbReference type="ARBA" id="ARBA00022989"/>
    </source>
</evidence>
<accession>A0A7H2BK34</accession>
<feature type="transmembrane region" description="Helical" evidence="6">
    <location>
        <begin position="41"/>
        <end position="63"/>
    </location>
</feature>
<protein>
    <submittedName>
        <fullName evidence="7">LysE family transporter</fullName>
    </submittedName>
</protein>
<organism evidence="7 8">
    <name type="scientific">Rothia amarae</name>
    <dbReference type="NCBI Taxonomy" id="169480"/>
    <lineage>
        <taxon>Bacteria</taxon>
        <taxon>Bacillati</taxon>
        <taxon>Actinomycetota</taxon>
        <taxon>Actinomycetes</taxon>
        <taxon>Micrococcales</taxon>
        <taxon>Micrococcaceae</taxon>
        <taxon>Rothia</taxon>
    </lineage>
</organism>
<evidence type="ECO:0000313" key="7">
    <source>
        <dbReference type="EMBL" id="QNV40030.1"/>
    </source>
</evidence>
<sequence>MSFVSTFIFWSISLLLAYTPGADWAYVLSSAIKQKSPRPSVAGLVLGYLGLVVIVAVGAATLIESIPGALETLTIVGALYLIWVGISIFRNPPRAHTADGAVPTSARKVLTSRPGISKTMGLFSGVVMVIIGLLLLGEQTWG</sequence>
<dbReference type="AlphaFoldDB" id="A0A7H2BK34"/>
<evidence type="ECO:0000256" key="6">
    <source>
        <dbReference type="SAM" id="Phobius"/>
    </source>
</evidence>
<dbReference type="InterPro" id="IPR001123">
    <property type="entry name" value="LeuE-type"/>
</dbReference>
<evidence type="ECO:0000256" key="1">
    <source>
        <dbReference type="ARBA" id="ARBA00004651"/>
    </source>
</evidence>
<keyword evidence="2" id="KW-1003">Cell membrane</keyword>
<comment type="subcellular location">
    <subcellularLocation>
        <location evidence="1">Cell membrane</location>
        <topology evidence="1">Multi-pass membrane protein</topology>
    </subcellularLocation>
</comment>
<name>A0A7H2BK34_9MICC</name>
<keyword evidence="8" id="KW-1185">Reference proteome</keyword>
<keyword evidence="5 6" id="KW-0472">Membrane</keyword>
<dbReference type="GO" id="GO:0005886">
    <property type="term" value="C:plasma membrane"/>
    <property type="evidence" value="ECO:0007669"/>
    <property type="project" value="UniProtKB-SubCell"/>
</dbReference>
<gene>
    <name evidence="7" type="ORF">IDM48_00775</name>
</gene>
<evidence type="ECO:0000256" key="5">
    <source>
        <dbReference type="ARBA" id="ARBA00023136"/>
    </source>
</evidence>
<feature type="transmembrane region" description="Helical" evidence="6">
    <location>
        <begin position="120"/>
        <end position="137"/>
    </location>
</feature>
<dbReference type="GO" id="GO:0015171">
    <property type="term" value="F:amino acid transmembrane transporter activity"/>
    <property type="evidence" value="ECO:0007669"/>
    <property type="project" value="TreeGrafter"/>
</dbReference>
<keyword evidence="3 6" id="KW-0812">Transmembrane</keyword>
<reference evidence="7 8" key="1">
    <citation type="submission" date="2020-09" db="EMBL/GenBank/DDBJ databases">
        <title>Investigation of environmental microbe.</title>
        <authorList>
            <person name="Ou Y."/>
            <person name="Kang Q."/>
        </authorList>
    </citation>
    <scope>NUCLEOTIDE SEQUENCE [LARGE SCALE GENOMIC DNA]</scope>
    <source>
        <strain evidence="7 8">KJZ-9</strain>
    </source>
</reference>
<dbReference type="Pfam" id="PF01810">
    <property type="entry name" value="LysE"/>
    <property type="match status" value="1"/>
</dbReference>
<dbReference type="Proteomes" id="UP000516421">
    <property type="component" value="Chromosome"/>
</dbReference>
<proteinExistence type="predicted"/>
<evidence type="ECO:0000256" key="2">
    <source>
        <dbReference type="ARBA" id="ARBA00022475"/>
    </source>
</evidence>
<keyword evidence="4 6" id="KW-1133">Transmembrane helix</keyword>
<dbReference type="PANTHER" id="PTHR30086">
    <property type="entry name" value="ARGININE EXPORTER PROTEIN ARGO"/>
    <property type="match status" value="1"/>
</dbReference>
<feature type="transmembrane region" description="Helical" evidence="6">
    <location>
        <begin position="69"/>
        <end position="89"/>
    </location>
</feature>
<dbReference type="RefSeq" id="WP_190617613.1">
    <property type="nucleotide sequence ID" value="NZ_CP061538.1"/>
</dbReference>
<evidence type="ECO:0000313" key="8">
    <source>
        <dbReference type="Proteomes" id="UP000516421"/>
    </source>
</evidence>
<dbReference type="KEGG" id="rama:IDM48_00775"/>
<feature type="transmembrane region" description="Helical" evidence="6">
    <location>
        <begin position="6"/>
        <end position="29"/>
    </location>
</feature>
<evidence type="ECO:0000256" key="3">
    <source>
        <dbReference type="ARBA" id="ARBA00022692"/>
    </source>
</evidence>
<dbReference type="EMBL" id="CP061538">
    <property type="protein sequence ID" value="QNV40030.1"/>
    <property type="molecule type" value="Genomic_DNA"/>
</dbReference>
<dbReference type="PANTHER" id="PTHR30086:SF20">
    <property type="entry name" value="ARGININE EXPORTER PROTEIN ARGO-RELATED"/>
    <property type="match status" value="1"/>
</dbReference>